<dbReference type="PANTHER" id="PTHR30055">
    <property type="entry name" value="HTH-TYPE TRANSCRIPTIONAL REGULATOR RUTR"/>
    <property type="match status" value="1"/>
</dbReference>
<evidence type="ECO:0000256" key="3">
    <source>
        <dbReference type="ARBA" id="ARBA00023163"/>
    </source>
</evidence>
<dbReference type="GO" id="GO:0003700">
    <property type="term" value="F:DNA-binding transcription factor activity"/>
    <property type="evidence" value="ECO:0007669"/>
    <property type="project" value="TreeGrafter"/>
</dbReference>
<name>A0AAU8DQX3_9ACTN</name>
<dbReference type="InterPro" id="IPR009057">
    <property type="entry name" value="Homeodomain-like_sf"/>
</dbReference>
<dbReference type="InterPro" id="IPR001647">
    <property type="entry name" value="HTH_TetR"/>
</dbReference>
<feature type="domain" description="HTH tetR-type" evidence="5">
    <location>
        <begin position="10"/>
        <end position="70"/>
    </location>
</feature>
<dbReference type="PRINTS" id="PR00455">
    <property type="entry name" value="HTHTETR"/>
</dbReference>
<gene>
    <name evidence="6" type="ORF">ABLG96_21340</name>
</gene>
<dbReference type="InterPro" id="IPR036271">
    <property type="entry name" value="Tet_transcr_reg_TetR-rel_C_sf"/>
</dbReference>
<dbReference type="GO" id="GO:0000976">
    <property type="term" value="F:transcription cis-regulatory region binding"/>
    <property type="evidence" value="ECO:0007669"/>
    <property type="project" value="TreeGrafter"/>
</dbReference>
<dbReference type="InterPro" id="IPR050109">
    <property type="entry name" value="HTH-type_TetR-like_transc_reg"/>
</dbReference>
<dbReference type="PANTHER" id="PTHR30055:SF234">
    <property type="entry name" value="HTH-TYPE TRANSCRIPTIONAL REGULATOR BETI"/>
    <property type="match status" value="1"/>
</dbReference>
<accession>A0AAU8DQX3</accession>
<evidence type="ECO:0000256" key="2">
    <source>
        <dbReference type="ARBA" id="ARBA00023125"/>
    </source>
</evidence>
<reference evidence="6" key="1">
    <citation type="submission" date="2024-05" db="EMBL/GenBank/DDBJ databases">
        <authorList>
            <person name="Cai S.Y."/>
            <person name="Jin L.M."/>
            <person name="Li H.R."/>
        </authorList>
    </citation>
    <scope>NUCLEOTIDE SEQUENCE</scope>
    <source>
        <strain evidence="6">A5-74</strain>
    </source>
</reference>
<feature type="DNA-binding region" description="H-T-H motif" evidence="4">
    <location>
        <begin position="33"/>
        <end position="52"/>
    </location>
</feature>
<keyword evidence="1" id="KW-0805">Transcription regulation</keyword>
<sequence>MPDVSPARRRLGRQDWVDAALQALTDRGPDAVAIEPIASALGATKGSGYWHFANRAALVEATMDEWLRLRTDEIISRVEQDGGSARDRLGRLLVIVGTGVERAIGESAILSSTDPVVRQRMQVAVGRRINYLTALLEQGGLARGAARSRAVLAYATFSGHAVLAATVPAVLPKSPQARRHAHREMLEMVLGPERS</sequence>
<organism evidence="6">
    <name type="scientific">Nakamurella sp. A5-74</name>
    <dbReference type="NCBI Taxonomy" id="3158264"/>
    <lineage>
        <taxon>Bacteria</taxon>
        <taxon>Bacillati</taxon>
        <taxon>Actinomycetota</taxon>
        <taxon>Actinomycetes</taxon>
        <taxon>Nakamurellales</taxon>
        <taxon>Nakamurellaceae</taxon>
        <taxon>Nakamurella</taxon>
    </lineage>
</organism>
<keyword evidence="3" id="KW-0804">Transcription</keyword>
<evidence type="ECO:0000259" key="5">
    <source>
        <dbReference type="PROSITE" id="PS50977"/>
    </source>
</evidence>
<dbReference type="AlphaFoldDB" id="A0AAU8DQX3"/>
<dbReference type="SUPFAM" id="SSF48498">
    <property type="entry name" value="Tetracyclin repressor-like, C-terminal domain"/>
    <property type="match status" value="1"/>
</dbReference>
<dbReference type="EMBL" id="CP159218">
    <property type="protein sequence ID" value="XCG63694.1"/>
    <property type="molecule type" value="Genomic_DNA"/>
</dbReference>
<dbReference type="PROSITE" id="PS50977">
    <property type="entry name" value="HTH_TETR_2"/>
    <property type="match status" value="1"/>
</dbReference>
<keyword evidence="2 4" id="KW-0238">DNA-binding</keyword>
<protein>
    <submittedName>
        <fullName evidence="6">TetR/AcrR family transcriptional regulator</fullName>
    </submittedName>
</protein>
<dbReference type="SUPFAM" id="SSF46689">
    <property type="entry name" value="Homeodomain-like"/>
    <property type="match status" value="1"/>
</dbReference>
<evidence type="ECO:0000256" key="1">
    <source>
        <dbReference type="ARBA" id="ARBA00023015"/>
    </source>
</evidence>
<evidence type="ECO:0000256" key="4">
    <source>
        <dbReference type="PROSITE-ProRule" id="PRU00335"/>
    </source>
</evidence>
<evidence type="ECO:0000313" key="6">
    <source>
        <dbReference type="EMBL" id="XCG63694.1"/>
    </source>
</evidence>
<dbReference type="RefSeq" id="WP_353649309.1">
    <property type="nucleotide sequence ID" value="NZ_CP159218.1"/>
</dbReference>
<dbReference type="Gene3D" id="1.10.357.10">
    <property type="entry name" value="Tetracycline Repressor, domain 2"/>
    <property type="match status" value="1"/>
</dbReference>
<dbReference type="Pfam" id="PF00440">
    <property type="entry name" value="TetR_N"/>
    <property type="match status" value="1"/>
</dbReference>
<proteinExistence type="predicted"/>